<dbReference type="PIRSF" id="PIRSF006443">
    <property type="entry name" value="MoaB"/>
    <property type="match status" value="1"/>
</dbReference>
<name>A0A6B0T858_9EURY</name>
<organism evidence="5 6">
    <name type="scientific">Halovenus carboxidivorans</name>
    <dbReference type="NCBI Taxonomy" id="2692199"/>
    <lineage>
        <taxon>Archaea</taxon>
        <taxon>Methanobacteriati</taxon>
        <taxon>Methanobacteriota</taxon>
        <taxon>Stenosarchaea group</taxon>
        <taxon>Halobacteria</taxon>
        <taxon>Halobacteriales</taxon>
        <taxon>Haloarculaceae</taxon>
        <taxon>Halovenus</taxon>
    </lineage>
</organism>
<comment type="similarity">
    <text evidence="1">Belongs to the MoaB/Mog family.</text>
</comment>
<keyword evidence="2" id="KW-0501">Molybdenum cofactor biosynthesis</keyword>
<feature type="region of interest" description="Disordered" evidence="3">
    <location>
        <begin position="1"/>
        <end position="36"/>
    </location>
</feature>
<reference evidence="5 6" key="1">
    <citation type="submission" date="2019-12" db="EMBL/GenBank/DDBJ databases">
        <title>Isolation and characterization of three novel carbon monoxide-oxidizing members of Halobacteria from salione crusts and soils.</title>
        <authorList>
            <person name="Myers M.R."/>
            <person name="King G.M."/>
        </authorList>
    </citation>
    <scope>NUCLEOTIDE SEQUENCE [LARGE SCALE GENOMIC DNA]</scope>
    <source>
        <strain evidence="5 6">WSH3</strain>
    </source>
</reference>
<dbReference type="RefSeq" id="WP_159763514.1">
    <property type="nucleotide sequence ID" value="NZ_WUUT01000002.1"/>
</dbReference>
<evidence type="ECO:0000259" key="4">
    <source>
        <dbReference type="SMART" id="SM00852"/>
    </source>
</evidence>
<dbReference type="CDD" id="cd00886">
    <property type="entry name" value="MogA_MoaB"/>
    <property type="match status" value="1"/>
</dbReference>
<dbReference type="InterPro" id="IPR001453">
    <property type="entry name" value="MoaB/Mog_dom"/>
</dbReference>
<dbReference type="InterPro" id="IPR012245">
    <property type="entry name" value="MoaB"/>
</dbReference>
<evidence type="ECO:0000256" key="3">
    <source>
        <dbReference type="SAM" id="MobiDB-lite"/>
    </source>
</evidence>
<dbReference type="EMBL" id="WUUT01000002">
    <property type="protein sequence ID" value="MXR51381.1"/>
    <property type="molecule type" value="Genomic_DNA"/>
</dbReference>
<dbReference type="Proteomes" id="UP000466535">
    <property type="component" value="Unassembled WGS sequence"/>
</dbReference>
<dbReference type="NCBIfam" id="TIGR00177">
    <property type="entry name" value="molyb_syn"/>
    <property type="match status" value="1"/>
</dbReference>
<dbReference type="InterPro" id="IPR008284">
    <property type="entry name" value="MoCF_biosynth_CS"/>
</dbReference>
<evidence type="ECO:0000256" key="1">
    <source>
        <dbReference type="ARBA" id="ARBA00006112"/>
    </source>
</evidence>
<dbReference type="Gene3D" id="3.40.980.10">
    <property type="entry name" value="MoaB/Mog-like domain"/>
    <property type="match status" value="1"/>
</dbReference>
<dbReference type="SUPFAM" id="SSF53218">
    <property type="entry name" value="Molybdenum cofactor biosynthesis proteins"/>
    <property type="match status" value="1"/>
</dbReference>
<dbReference type="GO" id="GO:0005829">
    <property type="term" value="C:cytosol"/>
    <property type="evidence" value="ECO:0007669"/>
    <property type="project" value="TreeGrafter"/>
</dbReference>
<evidence type="ECO:0000256" key="2">
    <source>
        <dbReference type="ARBA" id="ARBA00023150"/>
    </source>
</evidence>
<dbReference type="OrthoDB" id="205337at2157"/>
<dbReference type="InterPro" id="IPR036425">
    <property type="entry name" value="MoaB/Mog-like_dom_sf"/>
</dbReference>
<dbReference type="PANTHER" id="PTHR43232">
    <property type="entry name" value="MOLYBDENUM COFACTOR BIOSYNTHESIS PROTEIN B"/>
    <property type="match status" value="1"/>
</dbReference>
<dbReference type="PANTHER" id="PTHR43232:SF2">
    <property type="entry name" value="MOLYBDENUM COFACTOR BIOSYNTHESIS PROTEIN B"/>
    <property type="match status" value="1"/>
</dbReference>
<feature type="domain" description="MoaB/Mog" evidence="4">
    <location>
        <begin position="47"/>
        <end position="190"/>
    </location>
</feature>
<dbReference type="SMART" id="SM00852">
    <property type="entry name" value="MoCF_biosynth"/>
    <property type="match status" value="1"/>
</dbReference>
<protein>
    <submittedName>
        <fullName evidence="5">Molybdenum cofactor biosynthesis protein B</fullName>
    </submittedName>
</protein>
<accession>A0A6B0T858</accession>
<dbReference type="PROSITE" id="PS01078">
    <property type="entry name" value="MOCF_BIOSYNTHESIS_1"/>
    <property type="match status" value="1"/>
</dbReference>
<dbReference type="Pfam" id="PF00994">
    <property type="entry name" value="MoCF_biosynth"/>
    <property type="match status" value="1"/>
</dbReference>
<dbReference type="FunFam" id="3.40.980.10:FF:000006">
    <property type="entry name" value="Molybdenum cofactor biosynthesis protein B"/>
    <property type="match status" value="1"/>
</dbReference>
<dbReference type="GO" id="GO:0006777">
    <property type="term" value="P:Mo-molybdopterin cofactor biosynthetic process"/>
    <property type="evidence" value="ECO:0007669"/>
    <property type="project" value="UniProtKB-KW"/>
</dbReference>
<dbReference type="AlphaFoldDB" id="A0A6B0T858"/>
<sequence>MSDHDHGESHDHGGSEGDGHEHSHGHDSGDDEGHQHSHLELDTVSFAVVTVSSSRTLENDPGGDRLEELIEAGGHEVAVRELVGDEREAIAATVEALVERSDVEAVVLTGGTGLSPEDVTVEAVRPLFDQEIPGFGELFRMLSYEDIGPRALLSRAFAGSKDGVAVFCLPGSEQGAAFGTEELVLPTVAHVLGHTQGE</sequence>
<evidence type="ECO:0000313" key="6">
    <source>
        <dbReference type="Proteomes" id="UP000466535"/>
    </source>
</evidence>
<evidence type="ECO:0000313" key="5">
    <source>
        <dbReference type="EMBL" id="MXR51381.1"/>
    </source>
</evidence>
<keyword evidence="6" id="KW-1185">Reference proteome</keyword>
<comment type="caution">
    <text evidence="5">The sequence shown here is derived from an EMBL/GenBank/DDBJ whole genome shotgun (WGS) entry which is preliminary data.</text>
</comment>
<proteinExistence type="inferred from homology"/>
<gene>
    <name evidence="5" type="ORF">GRX03_07165</name>
</gene>